<protein>
    <submittedName>
        <fullName evidence="2">Uncharacterized protein</fullName>
    </submittedName>
</protein>
<dbReference type="EMBL" id="LATX01000175">
    <property type="protein sequence ID" value="KTB47012.1"/>
    <property type="molecule type" value="Genomic_DNA"/>
</dbReference>
<dbReference type="Proteomes" id="UP000054988">
    <property type="component" value="Unassembled WGS sequence"/>
</dbReference>
<accession>A0A0W0GFJ0</accession>
<dbReference type="EMBL" id="LATX01000048">
    <property type="protein sequence ID" value="KTB47337.1"/>
    <property type="molecule type" value="Genomic_DNA"/>
</dbReference>
<name>A0A0W0GFJ0_MONRR</name>
<evidence type="ECO:0000313" key="2">
    <source>
        <dbReference type="EMBL" id="KTB47337.1"/>
    </source>
</evidence>
<dbReference type="AlphaFoldDB" id="A0A0W0GFJ0"/>
<proteinExistence type="predicted"/>
<evidence type="ECO:0000313" key="3">
    <source>
        <dbReference type="Proteomes" id="UP000054988"/>
    </source>
</evidence>
<organism evidence="2 3">
    <name type="scientific">Moniliophthora roreri</name>
    <name type="common">Frosty pod rot fungus</name>
    <name type="synonym">Monilia roreri</name>
    <dbReference type="NCBI Taxonomy" id="221103"/>
    <lineage>
        <taxon>Eukaryota</taxon>
        <taxon>Fungi</taxon>
        <taxon>Dikarya</taxon>
        <taxon>Basidiomycota</taxon>
        <taxon>Agaricomycotina</taxon>
        <taxon>Agaricomycetes</taxon>
        <taxon>Agaricomycetidae</taxon>
        <taxon>Agaricales</taxon>
        <taxon>Marasmiineae</taxon>
        <taxon>Marasmiaceae</taxon>
        <taxon>Moniliophthora</taxon>
    </lineage>
</organism>
<reference evidence="2 3" key="1">
    <citation type="submission" date="2015-12" db="EMBL/GenBank/DDBJ databases">
        <title>Draft genome sequence of Moniliophthora roreri, the causal agent of frosty pod rot of cacao.</title>
        <authorList>
            <person name="Aime M.C."/>
            <person name="Diaz-Valderrama J.R."/>
            <person name="Kijpornyongpan T."/>
            <person name="Phillips-Mora W."/>
        </authorList>
    </citation>
    <scope>NUCLEOTIDE SEQUENCE [LARGE SCALE GENOMIC DNA]</scope>
    <source>
        <strain evidence="2 3">MCA 2952</strain>
    </source>
</reference>
<comment type="caution">
    <text evidence="2">The sequence shown here is derived from an EMBL/GenBank/DDBJ whole genome shotgun (WGS) entry which is preliminary data.</text>
</comment>
<evidence type="ECO:0000313" key="1">
    <source>
        <dbReference type="EMBL" id="KTB47012.1"/>
    </source>
</evidence>
<sequence>MSAAMFKFSSLTSAQDSKDLDAQRLAAEIPETSAVHFSSQFLDGSSRNKISNCRNQPKSKQDEILAITAQWHYTL</sequence>
<gene>
    <name evidence="1" type="ORF">WG66_411</name>
    <name evidence="2" type="ORF">WG66_85</name>
</gene>